<name>A0A9W4P5F1_9EURO</name>
<keyword evidence="2" id="KW-1185">Reference proteome</keyword>
<dbReference type="AlphaFoldDB" id="A0A9W4P5F1"/>
<accession>A0A9W4P5F1</accession>
<dbReference type="InterPro" id="IPR027706">
    <property type="entry name" value="PGP_Pase"/>
</dbReference>
<evidence type="ECO:0000313" key="1">
    <source>
        <dbReference type="EMBL" id="CAG8899463.1"/>
    </source>
</evidence>
<dbReference type="OrthoDB" id="198652at2759"/>
<proteinExistence type="predicted"/>
<reference evidence="1" key="1">
    <citation type="submission" date="2021-07" db="EMBL/GenBank/DDBJ databases">
        <authorList>
            <person name="Branca A.L. A."/>
        </authorList>
    </citation>
    <scope>NUCLEOTIDE SEQUENCE</scope>
</reference>
<dbReference type="InterPro" id="IPR036412">
    <property type="entry name" value="HAD-like_sf"/>
</dbReference>
<dbReference type="Gene3D" id="3.40.50.1000">
    <property type="entry name" value="HAD superfamily/HAD-like"/>
    <property type="match status" value="1"/>
</dbReference>
<comment type="caution">
    <text evidence="1">The sequence shown here is derived from an EMBL/GenBank/DDBJ whole genome shotgun (WGS) entry which is preliminary data.</text>
</comment>
<evidence type="ECO:0000313" key="2">
    <source>
        <dbReference type="Proteomes" id="UP001154252"/>
    </source>
</evidence>
<protein>
    <submittedName>
        <fullName evidence="1">Uncharacterized protein</fullName>
    </submittedName>
</protein>
<dbReference type="Proteomes" id="UP001154252">
    <property type="component" value="Unassembled WGS sequence"/>
</dbReference>
<dbReference type="CDD" id="cd01427">
    <property type="entry name" value="HAD_like"/>
    <property type="match status" value="1"/>
</dbReference>
<organism evidence="1 2">
    <name type="scientific">Penicillium egyptiacum</name>
    <dbReference type="NCBI Taxonomy" id="1303716"/>
    <lineage>
        <taxon>Eukaryota</taxon>
        <taxon>Fungi</taxon>
        <taxon>Dikarya</taxon>
        <taxon>Ascomycota</taxon>
        <taxon>Pezizomycotina</taxon>
        <taxon>Eurotiomycetes</taxon>
        <taxon>Eurotiomycetidae</taxon>
        <taxon>Eurotiales</taxon>
        <taxon>Aspergillaceae</taxon>
        <taxon>Penicillium</taxon>
    </lineage>
</organism>
<dbReference type="EMBL" id="CAJVRC010000865">
    <property type="protein sequence ID" value="CAG8899463.1"/>
    <property type="molecule type" value="Genomic_DNA"/>
</dbReference>
<dbReference type="GO" id="GO:0008962">
    <property type="term" value="F:phosphatidylglycerophosphatase activity"/>
    <property type="evidence" value="ECO:0007669"/>
    <property type="project" value="InterPro"/>
</dbReference>
<dbReference type="Pfam" id="PF09419">
    <property type="entry name" value="PGP_phosphatase"/>
    <property type="match status" value="1"/>
</dbReference>
<dbReference type="SUPFAM" id="SSF56784">
    <property type="entry name" value="HAD-like"/>
    <property type="match status" value="1"/>
</dbReference>
<dbReference type="InterPro" id="IPR023214">
    <property type="entry name" value="HAD_sf"/>
</dbReference>
<gene>
    <name evidence="1" type="ORF">PEGY_LOCUS5710</name>
</gene>
<sequence length="254" mass="28239">MMAGSPNSNLRGFNHAVQTLLKQPTQFLPHLTIPTFTHLPENLGPHLISAKKGPQAQIPTPEKAPHTPTIRALVLDKDNTLCAAKTTSFPPQILAKLSSLRASQTSPFNQTTNPHSILIVSNRAGSHPRFDGEISELEAQLAHLRIPVFRLPEGTEKKPFCGEEVVKWFRERGVIDSPHEIAVVGDRLGTDVLMAGMMGSWSVWCKEGVFEVGMEGKPERGVLEKMEVWIEWFLREKGGYSAPLPMGWEKHKRS</sequence>